<evidence type="ECO:0000259" key="1">
    <source>
        <dbReference type="Pfam" id="PF00535"/>
    </source>
</evidence>
<dbReference type="GO" id="GO:0016758">
    <property type="term" value="F:hexosyltransferase activity"/>
    <property type="evidence" value="ECO:0007669"/>
    <property type="project" value="UniProtKB-ARBA"/>
</dbReference>
<organism evidence="2 3">
    <name type="scientific">Halotalea alkalilenta</name>
    <dbReference type="NCBI Taxonomy" id="376489"/>
    <lineage>
        <taxon>Bacteria</taxon>
        <taxon>Pseudomonadati</taxon>
        <taxon>Pseudomonadota</taxon>
        <taxon>Gammaproteobacteria</taxon>
        <taxon>Oceanospirillales</taxon>
        <taxon>Halomonadaceae</taxon>
        <taxon>Halotalea</taxon>
    </lineage>
</organism>
<dbReference type="KEGG" id="haa:A5892_10150"/>
<feature type="domain" description="Glycosyltransferase 2-like" evidence="1">
    <location>
        <begin position="7"/>
        <end position="139"/>
    </location>
</feature>
<dbReference type="InterPro" id="IPR001173">
    <property type="entry name" value="Glyco_trans_2-like"/>
</dbReference>
<dbReference type="Gene3D" id="3.90.550.10">
    <property type="entry name" value="Spore Coat Polysaccharide Biosynthesis Protein SpsA, Chain A"/>
    <property type="match status" value="1"/>
</dbReference>
<reference evidence="2 3" key="1">
    <citation type="submission" date="2016-04" db="EMBL/GenBank/DDBJ databases">
        <title>Complete Genome Sequence of Halotalea alkalilenta IHB B 13600.</title>
        <authorList>
            <person name="Swarnkar M.K."/>
            <person name="Sharma A."/>
            <person name="Kaushal K."/>
            <person name="Soni R."/>
            <person name="Rana S."/>
            <person name="Singh A.K."/>
            <person name="Gulati A."/>
        </authorList>
    </citation>
    <scope>NUCLEOTIDE SEQUENCE [LARGE SCALE GENOMIC DNA]</scope>
    <source>
        <strain evidence="2 3">IHB B 13600</strain>
    </source>
</reference>
<dbReference type="Pfam" id="PF00535">
    <property type="entry name" value="Glycos_transf_2"/>
    <property type="match status" value="1"/>
</dbReference>
<name>A0A172YET4_9GAMM</name>
<dbReference type="RefSeq" id="WP_064122705.1">
    <property type="nucleotide sequence ID" value="NZ_CP015243.1"/>
</dbReference>
<dbReference type="SUPFAM" id="SSF53448">
    <property type="entry name" value="Nucleotide-diphospho-sugar transferases"/>
    <property type="match status" value="1"/>
</dbReference>
<accession>A0A172YET4</accession>
<evidence type="ECO:0000313" key="2">
    <source>
        <dbReference type="EMBL" id="ANF57780.1"/>
    </source>
</evidence>
<sequence>MESVEISVIVPVYNVEAYIEEAMVSLLDQLTAGVEVIVVDDGSPDGSIGLVRRVLERYPQWRDQVRIVTQRNAGVSAARNRGIALAEGRYLAFLDPDDLLLKGYFEALGAVLREHPEVEVVGFNAIYFTHSERGEPRGTRALDIHREPRHYRAGAPDAEARMAQVIHSGQWYVWAGLYHRRLFDGREFDRTLSMFEDAMLIPELYLAAGEIVCLDRALLGYRINPSSAVNSVAERQLDDIRRVIARYRELVRAHRGEQRSNHALSVFCGLVRDYHFTLQRRYPLRRAVEMMRGEFALLIEGRPDLDQALADHLAGLEFKRRSLFRHPYLYNLSKRLALQLRALSRGQRPRIA</sequence>
<gene>
    <name evidence="2" type="ORF">A5892_10150</name>
</gene>
<dbReference type="PANTHER" id="PTHR22916:SF3">
    <property type="entry name" value="UDP-GLCNAC:BETAGAL BETA-1,3-N-ACETYLGLUCOSAMINYLTRANSFERASE-LIKE PROTEIN 1"/>
    <property type="match status" value="1"/>
</dbReference>
<dbReference type="PANTHER" id="PTHR22916">
    <property type="entry name" value="GLYCOSYLTRANSFERASE"/>
    <property type="match status" value="1"/>
</dbReference>
<evidence type="ECO:0000313" key="3">
    <source>
        <dbReference type="Proteomes" id="UP000077875"/>
    </source>
</evidence>
<keyword evidence="3" id="KW-1185">Reference proteome</keyword>
<dbReference type="CDD" id="cd00761">
    <property type="entry name" value="Glyco_tranf_GTA_type"/>
    <property type="match status" value="1"/>
</dbReference>
<dbReference type="Proteomes" id="UP000077875">
    <property type="component" value="Chromosome"/>
</dbReference>
<dbReference type="STRING" id="376489.A5892_10150"/>
<protein>
    <recommendedName>
        <fullName evidence="1">Glycosyltransferase 2-like domain-containing protein</fullName>
    </recommendedName>
</protein>
<dbReference type="EMBL" id="CP015243">
    <property type="protein sequence ID" value="ANF57780.1"/>
    <property type="molecule type" value="Genomic_DNA"/>
</dbReference>
<dbReference type="AlphaFoldDB" id="A0A172YET4"/>
<proteinExistence type="predicted"/>
<dbReference type="InterPro" id="IPR029044">
    <property type="entry name" value="Nucleotide-diphossugar_trans"/>
</dbReference>